<dbReference type="Pfam" id="PF00593">
    <property type="entry name" value="TonB_dep_Rec_b-barrel"/>
    <property type="match status" value="1"/>
</dbReference>
<evidence type="ECO:0000256" key="9">
    <source>
        <dbReference type="RuleBase" id="RU003357"/>
    </source>
</evidence>
<evidence type="ECO:0000256" key="2">
    <source>
        <dbReference type="ARBA" id="ARBA00022448"/>
    </source>
</evidence>
<keyword evidence="7 8" id="KW-0998">Cell outer membrane</keyword>
<dbReference type="PROSITE" id="PS52016">
    <property type="entry name" value="TONB_DEPENDENT_REC_3"/>
    <property type="match status" value="1"/>
</dbReference>
<dbReference type="SUPFAM" id="SSF56935">
    <property type="entry name" value="Porins"/>
    <property type="match status" value="1"/>
</dbReference>
<evidence type="ECO:0000256" key="10">
    <source>
        <dbReference type="SAM" id="SignalP"/>
    </source>
</evidence>
<feature type="domain" description="TonB-dependent receptor-like beta-barrel" evidence="11">
    <location>
        <begin position="385"/>
        <end position="776"/>
    </location>
</feature>
<dbReference type="NCBIfam" id="TIGR04056">
    <property type="entry name" value="OMP_RagA_SusC"/>
    <property type="match status" value="1"/>
</dbReference>
<dbReference type="GO" id="GO:0009279">
    <property type="term" value="C:cell outer membrane"/>
    <property type="evidence" value="ECO:0007669"/>
    <property type="project" value="UniProtKB-SubCell"/>
</dbReference>
<evidence type="ECO:0000256" key="8">
    <source>
        <dbReference type="PROSITE-ProRule" id="PRU01360"/>
    </source>
</evidence>
<keyword evidence="10" id="KW-0732">Signal</keyword>
<sequence length="1008" mass="112476">MENSFLRHLFRGGLILSAFIGASACPLSLHAATVRSIEVTNEKISGVVVDAETGEALPGVAVSVTGRTARAVTDAKGHFSIDATTGVNLRFSFIGYETATMKAVNGMTVQLRIKDNNLNEAVVVGYGVQRRNSMTGSMQTVKGADLTSTTTTPNVGNMLVGKVPGVDVVPGSGQPGSMGSIIIRGKSTINGSTDPLWVIDGVIVGSDPGDINPDDIQSFTILKDAASTAIYGSQGANGVIVVTTKHAAMGNIKIGVTAKTGISVLNNGHVHMMNGQELYDYYSSFSNAAEIAFPRWNNDLRNSNFDWWKEATHIGSTQEYGLTLSGGTEKMRNFFSIATYKENGAVRGYDYTRFNLRYKLEFRPYTWLTIRPSFDGSKTNIEDRQRDVTSMYSMLPWDNPYDEKGKPVKNYSDTWVNSNSTNYLYELQYNWAKSNEYRFNGNIDFDIRLTDWLTFSSVNSYRWFTEKDKSYTDPRTSGAEDIGRVSESSSIGERRYTNQLLRFDKSFGLWGINALLGYEFNDGKFSPSSSSGTGIMKGYSELDVTTTPEAVGGNDYEWAVQSYFLNANAQYDNKYMAQLSLRRDGASNFGANKKYGNFYSISAGWVISQEKWFTPTWVDYMKLRAAYGSVGQRPHTLFPQYSLYNIGSSYNGTPGALLSQIGNPNLTWEKTFTTGIGLDLNILKCLRLTFDYYHKKTNNLLYQVPISGVVGVTSIWNNIGEMTNNGFEFSLGWDIINRDDLYWGFNANFGTNKNEIKKLYSGTSQIILNDNPSTATTLLKPGLSIDTYYLREWAGVDKDNGRPMWYKTDDNGNRVITHNYAEANPVTLNKDANPDFYGGFSSNARWKGFDAQIVFGFSVGGYLYNYSREEYDSDGAYTDRNQMRLKKGWSRWTKPGENATHPLASYNNDTNSNKRSSRYLEDASFLKLRSLNIGYTWKLPQWSIESLRLYFSAENLFTITKYSGVDPELPASNLRDNSGARFASRSMNAGPAVYPSVRRFSLGLNINF</sequence>
<dbReference type="EMBL" id="JACICA010000001">
    <property type="protein sequence ID" value="MBB3701733.1"/>
    <property type="molecule type" value="Genomic_DNA"/>
</dbReference>
<dbReference type="InterPro" id="IPR000531">
    <property type="entry name" value="Beta-barrel_TonB"/>
</dbReference>
<evidence type="ECO:0000313" key="13">
    <source>
        <dbReference type="EMBL" id="MBB3701733.1"/>
    </source>
</evidence>
<dbReference type="Gene3D" id="2.170.130.10">
    <property type="entry name" value="TonB-dependent receptor, plug domain"/>
    <property type="match status" value="1"/>
</dbReference>
<dbReference type="Gene3D" id="2.60.40.1120">
    <property type="entry name" value="Carboxypeptidase-like, regulatory domain"/>
    <property type="match status" value="1"/>
</dbReference>
<dbReference type="Pfam" id="PF07715">
    <property type="entry name" value="Plug"/>
    <property type="match status" value="1"/>
</dbReference>
<keyword evidence="6 8" id="KW-0472">Membrane</keyword>
<feature type="signal peptide" evidence="10">
    <location>
        <begin position="1"/>
        <end position="31"/>
    </location>
</feature>
<gene>
    <name evidence="13" type="ORF">FHS60_000175</name>
</gene>
<dbReference type="InterPro" id="IPR023996">
    <property type="entry name" value="TonB-dep_OMP_SusC/RagA"/>
</dbReference>
<evidence type="ECO:0000256" key="5">
    <source>
        <dbReference type="ARBA" id="ARBA00023077"/>
    </source>
</evidence>
<dbReference type="PROSITE" id="PS51257">
    <property type="entry name" value="PROKAR_LIPOPROTEIN"/>
    <property type="match status" value="1"/>
</dbReference>
<dbReference type="SUPFAM" id="SSF49464">
    <property type="entry name" value="Carboxypeptidase regulatory domain-like"/>
    <property type="match status" value="1"/>
</dbReference>
<dbReference type="InterPro" id="IPR023997">
    <property type="entry name" value="TonB-dep_OMP_SusC/RagA_CS"/>
</dbReference>
<dbReference type="RefSeq" id="WP_183693708.1">
    <property type="nucleotide sequence ID" value="NZ_JACICA010000001.1"/>
</dbReference>
<feature type="chain" id="PRO_5031506774" evidence="10">
    <location>
        <begin position="32"/>
        <end position="1008"/>
    </location>
</feature>
<evidence type="ECO:0000313" key="14">
    <source>
        <dbReference type="Proteomes" id="UP000541425"/>
    </source>
</evidence>
<dbReference type="InterPro" id="IPR012910">
    <property type="entry name" value="Plug_dom"/>
</dbReference>
<comment type="similarity">
    <text evidence="8 9">Belongs to the TonB-dependent receptor family.</text>
</comment>
<name>A0A7W5UCZ6_9BACT</name>
<evidence type="ECO:0000259" key="12">
    <source>
        <dbReference type="Pfam" id="PF07715"/>
    </source>
</evidence>
<proteinExistence type="inferred from homology"/>
<dbReference type="AlphaFoldDB" id="A0A7W5UCZ6"/>
<evidence type="ECO:0000259" key="11">
    <source>
        <dbReference type="Pfam" id="PF00593"/>
    </source>
</evidence>
<reference evidence="13 14" key="1">
    <citation type="submission" date="2020-08" db="EMBL/GenBank/DDBJ databases">
        <title>Genomic Encyclopedia of Type Strains, Phase IV (KMG-IV): sequencing the most valuable type-strain genomes for metagenomic binning, comparative biology and taxonomic classification.</title>
        <authorList>
            <person name="Goeker M."/>
        </authorList>
    </citation>
    <scope>NUCLEOTIDE SEQUENCE [LARGE SCALE GENOMIC DNA]</scope>
    <source>
        <strain evidence="13 14">DSM 22548</strain>
    </source>
</reference>
<evidence type="ECO:0000256" key="4">
    <source>
        <dbReference type="ARBA" id="ARBA00022692"/>
    </source>
</evidence>
<dbReference type="Gene3D" id="2.40.170.20">
    <property type="entry name" value="TonB-dependent receptor, beta-barrel domain"/>
    <property type="match status" value="1"/>
</dbReference>
<dbReference type="InterPro" id="IPR037066">
    <property type="entry name" value="Plug_dom_sf"/>
</dbReference>
<feature type="domain" description="TonB-dependent receptor plug" evidence="12">
    <location>
        <begin position="132"/>
        <end position="239"/>
    </location>
</feature>
<dbReference type="Proteomes" id="UP000541425">
    <property type="component" value="Unassembled WGS sequence"/>
</dbReference>
<accession>A0A7W5UCZ6</accession>
<dbReference type="InterPro" id="IPR008969">
    <property type="entry name" value="CarboxyPept-like_regulatory"/>
</dbReference>
<evidence type="ECO:0000256" key="1">
    <source>
        <dbReference type="ARBA" id="ARBA00004571"/>
    </source>
</evidence>
<comment type="subcellular location">
    <subcellularLocation>
        <location evidence="1 8">Cell outer membrane</location>
        <topology evidence="1 8">Multi-pass membrane protein</topology>
    </subcellularLocation>
</comment>
<keyword evidence="5 9" id="KW-0798">TonB box</keyword>
<dbReference type="NCBIfam" id="TIGR04057">
    <property type="entry name" value="SusC_RagA_signa"/>
    <property type="match status" value="1"/>
</dbReference>
<organism evidence="13 14">
    <name type="scientific">Alloprevotella rava</name>
    <dbReference type="NCBI Taxonomy" id="671218"/>
    <lineage>
        <taxon>Bacteria</taxon>
        <taxon>Pseudomonadati</taxon>
        <taxon>Bacteroidota</taxon>
        <taxon>Bacteroidia</taxon>
        <taxon>Bacteroidales</taxon>
        <taxon>Prevotellaceae</taxon>
        <taxon>Alloprevotella</taxon>
    </lineage>
</organism>
<evidence type="ECO:0000256" key="7">
    <source>
        <dbReference type="ARBA" id="ARBA00023237"/>
    </source>
</evidence>
<comment type="caution">
    <text evidence="13">The sequence shown here is derived from an EMBL/GenBank/DDBJ whole genome shotgun (WGS) entry which is preliminary data.</text>
</comment>
<dbReference type="InterPro" id="IPR036942">
    <property type="entry name" value="Beta-barrel_TonB_sf"/>
</dbReference>
<evidence type="ECO:0000256" key="3">
    <source>
        <dbReference type="ARBA" id="ARBA00022452"/>
    </source>
</evidence>
<keyword evidence="2 8" id="KW-0813">Transport</keyword>
<dbReference type="InterPro" id="IPR039426">
    <property type="entry name" value="TonB-dep_rcpt-like"/>
</dbReference>
<protein>
    <submittedName>
        <fullName evidence="13">TonB-linked SusC/RagA family outer membrane protein</fullName>
    </submittedName>
</protein>
<dbReference type="Pfam" id="PF13715">
    <property type="entry name" value="CarbopepD_reg_2"/>
    <property type="match status" value="1"/>
</dbReference>
<evidence type="ECO:0000256" key="6">
    <source>
        <dbReference type="ARBA" id="ARBA00023136"/>
    </source>
</evidence>
<keyword evidence="4 8" id="KW-0812">Transmembrane</keyword>
<keyword evidence="3 8" id="KW-1134">Transmembrane beta strand</keyword>